<accession>A0A7X0J564</accession>
<dbReference type="Pfam" id="PF04542">
    <property type="entry name" value="Sigma70_r2"/>
    <property type="match status" value="1"/>
</dbReference>
<dbReference type="GO" id="GO:0003677">
    <property type="term" value="F:DNA binding"/>
    <property type="evidence" value="ECO:0007669"/>
    <property type="project" value="InterPro"/>
</dbReference>
<comment type="similarity">
    <text evidence="1">Belongs to the sigma-70 factor family. ECF subfamily.</text>
</comment>
<dbReference type="AlphaFoldDB" id="A0A7X0J564"/>
<keyword evidence="2" id="KW-0805">Transcription regulation</keyword>
<protein>
    <submittedName>
        <fullName evidence="7">RNA polymerase sigma-70 factor (ECF subfamily)</fullName>
    </submittedName>
</protein>
<dbReference type="SUPFAM" id="SSF88946">
    <property type="entry name" value="Sigma2 domain of RNA polymerase sigma factors"/>
    <property type="match status" value="1"/>
</dbReference>
<dbReference type="Pfam" id="PF08281">
    <property type="entry name" value="Sigma70_r4_2"/>
    <property type="match status" value="1"/>
</dbReference>
<dbReference type="InterPro" id="IPR039425">
    <property type="entry name" value="RNA_pol_sigma-70-like"/>
</dbReference>
<dbReference type="InterPro" id="IPR013325">
    <property type="entry name" value="RNA_pol_sigma_r2"/>
</dbReference>
<dbReference type="RefSeq" id="WP_184626978.1">
    <property type="nucleotide sequence ID" value="NZ_JACHCC010000009.1"/>
</dbReference>
<evidence type="ECO:0000259" key="5">
    <source>
        <dbReference type="Pfam" id="PF04542"/>
    </source>
</evidence>
<evidence type="ECO:0000256" key="3">
    <source>
        <dbReference type="ARBA" id="ARBA00023082"/>
    </source>
</evidence>
<dbReference type="InterPro" id="IPR014327">
    <property type="entry name" value="RNA_pol_sigma70_bacteroid"/>
</dbReference>
<dbReference type="Proteomes" id="UP000521017">
    <property type="component" value="Unassembled WGS sequence"/>
</dbReference>
<evidence type="ECO:0000313" key="7">
    <source>
        <dbReference type="EMBL" id="MBB6501336.1"/>
    </source>
</evidence>
<feature type="domain" description="RNA polymerase sigma factor 70 region 4 type 2" evidence="6">
    <location>
        <begin position="127"/>
        <end position="174"/>
    </location>
</feature>
<comment type="caution">
    <text evidence="7">The sequence shown here is derived from an EMBL/GenBank/DDBJ whole genome shotgun (WGS) entry which is preliminary data.</text>
</comment>
<dbReference type="GO" id="GO:0016987">
    <property type="term" value="F:sigma factor activity"/>
    <property type="evidence" value="ECO:0007669"/>
    <property type="project" value="UniProtKB-KW"/>
</dbReference>
<dbReference type="InterPro" id="IPR014284">
    <property type="entry name" value="RNA_pol_sigma-70_dom"/>
</dbReference>
<evidence type="ECO:0000256" key="1">
    <source>
        <dbReference type="ARBA" id="ARBA00010641"/>
    </source>
</evidence>
<dbReference type="PANTHER" id="PTHR43133">
    <property type="entry name" value="RNA POLYMERASE ECF-TYPE SIGMA FACTO"/>
    <property type="match status" value="1"/>
</dbReference>
<dbReference type="InterPro" id="IPR013324">
    <property type="entry name" value="RNA_pol_sigma_r3/r4-like"/>
</dbReference>
<feature type="domain" description="RNA polymerase sigma-70 region 2" evidence="5">
    <location>
        <begin position="29"/>
        <end position="96"/>
    </location>
</feature>
<dbReference type="SUPFAM" id="SSF88659">
    <property type="entry name" value="Sigma3 and sigma4 domains of RNA polymerase sigma factors"/>
    <property type="match status" value="1"/>
</dbReference>
<evidence type="ECO:0000256" key="4">
    <source>
        <dbReference type="ARBA" id="ARBA00023163"/>
    </source>
</evidence>
<proteinExistence type="inferred from homology"/>
<gene>
    <name evidence="7" type="ORF">HDF25_003503</name>
</gene>
<evidence type="ECO:0000259" key="6">
    <source>
        <dbReference type="Pfam" id="PF08281"/>
    </source>
</evidence>
<dbReference type="PANTHER" id="PTHR43133:SF46">
    <property type="entry name" value="RNA POLYMERASE SIGMA-70 FACTOR ECF SUBFAMILY"/>
    <property type="match status" value="1"/>
</dbReference>
<dbReference type="NCBIfam" id="TIGR02937">
    <property type="entry name" value="sigma70-ECF"/>
    <property type="match status" value="1"/>
</dbReference>
<dbReference type="NCBIfam" id="TIGR02985">
    <property type="entry name" value="Sig70_bacteroi1"/>
    <property type="match status" value="1"/>
</dbReference>
<dbReference type="GO" id="GO:0006352">
    <property type="term" value="P:DNA-templated transcription initiation"/>
    <property type="evidence" value="ECO:0007669"/>
    <property type="project" value="InterPro"/>
</dbReference>
<name>A0A7X0J564_9SPHI</name>
<dbReference type="InterPro" id="IPR013249">
    <property type="entry name" value="RNA_pol_sigma70_r4_t2"/>
</dbReference>
<dbReference type="InterPro" id="IPR007627">
    <property type="entry name" value="RNA_pol_sigma70_r2"/>
</dbReference>
<dbReference type="EMBL" id="JACHCC010000009">
    <property type="protein sequence ID" value="MBB6501336.1"/>
    <property type="molecule type" value="Genomic_DNA"/>
</dbReference>
<keyword evidence="4" id="KW-0804">Transcription</keyword>
<sequence>MDIPQSEQLENTNLLIKLREGDESAFIKIYNQYRSKVYTYSYQLSKSTVTAEETVQEVFIKIWHKREQLNTELSFSAYIKKITLNHVLNHLKKVARERALQEQVFNNIETSSNKTEDRILEKELRKIYEEAIERLPQQKKLIYQMSRKDELSHDEIARQLNISKNTVKNHMVEATRSIREYVSKNGSVICFIIASANYFHSN</sequence>
<evidence type="ECO:0000256" key="2">
    <source>
        <dbReference type="ARBA" id="ARBA00023015"/>
    </source>
</evidence>
<evidence type="ECO:0000313" key="8">
    <source>
        <dbReference type="Proteomes" id="UP000521017"/>
    </source>
</evidence>
<dbReference type="InterPro" id="IPR036388">
    <property type="entry name" value="WH-like_DNA-bd_sf"/>
</dbReference>
<keyword evidence="3" id="KW-0731">Sigma factor</keyword>
<reference evidence="7 8" key="1">
    <citation type="submission" date="2020-08" db="EMBL/GenBank/DDBJ databases">
        <title>Genomic Encyclopedia of Type Strains, Phase IV (KMG-V): Genome sequencing to study the core and pangenomes of soil and plant-associated prokaryotes.</title>
        <authorList>
            <person name="Whitman W."/>
        </authorList>
    </citation>
    <scope>NUCLEOTIDE SEQUENCE [LARGE SCALE GENOMIC DNA]</scope>
    <source>
        <strain evidence="7 8">M2T3</strain>
    </source>
</reference>
<dbReference type="Gene3D" id="1.10.1740.10">
    <property type="match status" value="1"/>
</dbReference>
<dbReference type="Gene3D" id="1.10.10.10">
    <property type="entry name" value="Winged helix-like DNA-binding domain superfamily/Winged helix DNA-binding domain"/>
    <property type="match status" value="1"/>
</dbReference>
<organism evidence="7 8">
    <name type="scientific">Pedobacter cryoconitis</name>
    <dbReference type="NCBI Taxonomy" id="188932"/>
    <lineage>
        <taxon>Bacteria</taxon>
        <taxon>Pseudomonadati</taxon>
        <taxon>Bacteroidota</taxon>
        <taxon>Sphingobacteriia</taxon>
        <taxon>Sphingobacteriales</taxon>
        <taxon>Sphingobacteriaceae</taxon>
        <taxon>Pedobacter</taxon>
    </lineage>
</organism>